<reference evidence="1" key="1">
    <citation type="journal article" date="2025" name="Int. J. Syst. Evol. Microbiol.">
        <title>Inconstantimicrobium mannanitabidum sp. nov., a novel member of the family Clostridiaceae isolated from anoxic soil under the treatment of reductive soil disinfestation.</title>
        <authorList>
            <person name="Ueki A."/>
            <person name="Tonouchi A."/>
            <person name="Honma S."/>
            <person name="Kaku N."/>
            <person name="Ueki K."/>
        </authorList>
    </citation>
    <scope>NUCLEOTIDE SEQUENCE</scope>
    <source>
        <strain evidence="1">TW13</strain>
    </source>
</reference>
<evidence type="ECO:0000313" key="1">
    <source>
        <dbReference type="EMBL" id="GKX67212.1"/>
    </source>
</evidence>
<dbReference type="EMBL" id="BROD01000001">
    <property type="protein sequence ID" value="GKX67212.1"/>
    <property type="molecule type" value="Genomic_DNA"/>
</dbReference>
<organism evidence="1 2">
    <name type="scientific">Inconstantimicrobium mannanitabidum</name>
    <dbReference type="NCBI Taxonomy" id="1604901"/>
    <lineage>
        <taxon>Bacteria</taxon>
        <taxon>Bacillati</taxon>
        <taxon>Bacillota</taxon>
        <taxon>Clostridia</taxon>
        <taxon>Eubacteriales</taxon>
        <taxon>Clostridiaceae</taxon>
        <taxon>Inconstantimicrobium</taxon>
    </lineage>
</organism>
<proteinExistence type="predicted"/>
<accession>A0ACB5RDH0</accession>
<sequence>MRLDKFLSESSVGRRKNVRNYIKEGMVKVNGEVIIEPAIEINEKSDVIEYLGKVVVYTGKVYYMFNKPAGYITARRDKVNKTVFDFFDDVNMNGVFHVGRLDKDTEGLLLFTNDGEFEHKLMYPEKHVEKTYFFWALGSLDEEDRKQLEQGIYIGKGQILTKPAKIEVQKCGMYKELKNEMSIENLSNIDSNQYNQPVISGYLTISEGRKHQVKRMLKAVGCYVVYLKRVSIGGLRLDESLEKGQYRLLTDVEIKKLFEKL</sequence>
<keyword evidence="2" id="KW-1185">Reference proteome</keyword>
<comment type="caution">
    <text evidence="1">The sequence shown here is derived from an EMBL/GenBank/DDBJ whole genome shotgun (WGS) entry which is preliminary data.</text>
</comment>
<gene>
    <name evidence="1" type="ORF">rsdtw13_24700</name>
</gene>
<protein>
    <submittedName>
        <fullName evidence="1">Pseudouridine synthase</fullName>
    </submittedName>
</protein>
<dbReference type="Proteomes" id="UP001058074">
    <property type="component" value="Unassembled WGS sequence"/>
</dbReference>
<name>A0ACB5RDH0_9CLOT</name>
<evidence type="ECO:0000313" key="2">
    <source>
        <dbReference type="Proteomes" id="UP001058074"/>
    </source>
</evidence>